<dbReference type="EMBL" id="JAUEIE010000010">
    <property type="protein sequence ID" value="MDN0023264.1"/>
    <property type="molecule type" value="Genomic_DNA"/>
</dbReference>
<dbReference type="PROSITE" id="PS50949">
    <property type="entry name" value="HTH_GNTR"/>
    <property type="match status" value="1"/>
</dbReference>
<proteinExistence type="predicted"/>
<keyword evidence="3" id="KW-0804">Transcription</keyword>
<protein>
    <submittedName>
        <fullName evidence="6">GntR family transcriptional regulator</fullName>
    </submittedName>
</protein>
<feature type="domain" description="HTH gntR-type" evidence="4">
    <location>
        <begin position="5"/>
        <end position="73"/>
    </location>
</feature>
<dbReference type="PANTHER" id="PTHR38445">
    <property type="entry name" value="HTH-TYPE TRANSCRIPTIONAL REPRESSOR YTRA"/>
    <property type="match status" value="1"/>
</dbReference>
<dbReference type="Pfam" id="PF13377">
    <property type="entry name" value="Peripla_BP_3"/>
    <property type="match status" value="1"/>
</dbReference>
<dbReference type="GO" id="GO:0003700">
    <property type="term" value="F:DNA-binding transcription factor activity"/>
    <property type="evidence" value="ECO:0007669"/>
    <property type="project" value="InterPro"/>
</dbReference>
<dbReference type="Gene3D" id="1.10.10.10">
    <property type="entry name" value="Winged helix-like DNA-binding domain superfamily/Winged helix DNA-binding domain"/>
    <property type="match status" value="1"/>
</dbReference>
<dbReference type="RefSeq" id="WP_021993474.1">
    <property type="nucleotide sequence ID" value="NZ_JAUEIE010000010.1"/>
</dbReference>
<evidence type="ECO:0000259" key="4">
    <source>
        <dbReference type="PROSITE" id="PS50949"/>
    </source>
</evidence>
<dbReference type="InterPro" id="IPR036388">
    <property type="entry name" value="WH-like_DNA-bd_sf"/>
</dbReference>
<reference evidence="6" key="2">
    <citation type="submission" date="2023-08" db="EMBL/GenBank/DDBJ databases">
        <title>Identification and characterization of horizontal gene transfer across gut microbiota members of farm animals based on homology search.</title>
        <authorList>
            <person name="Schwarzerova J."/>
            <person name="Nykrynova M."/>
            <person name="Jureckova K."/>
            <person name="Cejkova D."/>
            <person name="Rychlik I."/>
        </authorList>
    </citation>
    <scope>NUCLEOTIDE SEQUENCE</scope>
    <source>
        <strain evidence="6">ET15</strain>
        <strain evidence="5">ET37</strain>
    </source>
</reference>
<reference evidence="6" key="1">
    <citation type="submission" date="2023-06" db="EMBL/GenBank/DDBJ databases">
        <authorList>
            <person name="Zeman M."/>
            <person name="Kubasova T."/>
            <person name="Jahodarova E."/>
            <person name="Nykrynova M."/>
            <person name="Rychlik I."/>
        </authorList>
    </citation>
    <scope>NUCLEOTIDE SEQUENCE</scope>
    <source>
        <strain evidence="6">ET15</strain>
        <strain evidence="5">ET37</strain>
    </source>
</reference>
<dbReference type="InterPro" id="IPR046335">
    <property type="entry name" value="LacI/GalR-like_sensor"/>
</dbReference>
<evidence type="ECO:0000313" key="7">
    <source>
        <dbReference type="Proteomes" id="UP001167831"/>
    </source>
</evidence>
<dbReference type="Gene3D" id="3.40.50.2300">
    <property type="match status" value="2"/>
</dbReference>
<evidence type="ECO:0000313" key="5">
    <source>
        <dbReference type="EMBL" id="MDN0023264.1"/>
    </source>
</evidence>
<comment type="caution">
    <text evidence="6">The sequence shown here is derived from an EMBL/GenBank/DDBJ whole genome shotgun (WGS) entry which is preliminary data.</text>
</comment>
<dbReference type="SUPFAM" id="SSF53822">
    <property type="entry name" value="Periplasmic binding protein-like I"/>
    <property type="match status" value="1"/>
</dbReference>
<dbReference type="InterPro" id="IPR000524">
    <property type="entry name" value="Tscrpt_reg_HTH_GntR"/>
</dbReference>
<dbReference type="Pfam" id="PF00392">
    <property type="entry name" value="GntR"/>
    <property type="match status" value="1"/>
</dbReference>
<keyword evidence="1" id="KW-0805">Transcription regulation</keyword>
<dbReference type="PANTHER" id="PTHR38445:SF10">
    <property type="entry name" value="GNTR-FAMILY TRANSCRIPTIONAL REGULATOR"/>
    <property type="match status" value="1"/>
</dbReference>
<dbReference type="InterPro" id="IPR028082">
    <property type="entry name" value="Peripla_BP_I"/>
</dbReference>
<evidence type="ECO:0000313" key="6">
    <source>
        <dbReference type="EMBL" id="MDN0025905.1"/>
    </source>
</evidence>
<evidence type="ECO:0000313" key="8">
    <source>
        <dbReference type="Proteomes" id="UP001168478"/>
    </source>
</evidence>
<name>A0AAW7JKY5_9BACT</name>
<dbReference type="Proteomes" id="UP001168478">
    <property type="component" value="Unassembled WGS sequence"/>
</dbReference>
<dbReference type="GO" id="GO:0003677">
    <property type="term" value="F:DNA binding"/>
    <property type="evidence" value="ECO:0007669"/>
    <property type="project" value="UniProtKB-KW"/>
</dbReference>
<dbReference type="SMART" id="SM00345">
    <property type="entry name" value="HTH_GNTR"/>
    <property type="match status" value="1"/>
</dbReference>
<gene>
    <name evidence="5" type="ORF">QVN81_09560</name>
    <name evidence="6" type="ORF">QVN84_10305</name>
</gene>
<evidence type="ECO:0000256" key="1">
    <source>
        <dbReference type="ARBA" id="ARBA00023015"/>
    </source>
</evidence>
<keyword evidence="7" id="KW-1185">Reference proteome</keyword>
<dbReference type="Proteomes" id="UP001167831">
    <property type="component" value="Unassembled WGS sequence"/>
</dbReference>
<dbReference type="InterPro" id="IPR036390">
    <property type="entry name" value="WH_DNA-bd_sf"/>
</dbReference>
<dbReference type="CDD" id="cd07377">
    <property type="entry name" value="WHTH_GntR"/>
    <property type="match status" value="1"/>
</dbReference>
<dbReference type="EMBL" id="JAUEIF010000010">
    <property type="protein sequence ID" value="MDN0025905.1"/>
    <property type="molecule type" value="Genomic_DNA"/>
</dbReference>
<dbReference type="SUPFAM" id="SSF46785">
    <property type="entry name" value="Winged helix' DNA-binding domain"/>
    <property type="match status" value="1"/>
</dbReference>
<sequence>MIQNESKYKLVVNHVIDGINSGEINKGDRLPSINEYRHMFNLSRDTVFAGIKELKAHGIISSAPGVGYFVSNVRLNLRQNIFLLFNEMNSFKQELYNAFMSGLDKDDKVDLQFHNYNRRVFETLLREANGKYTTYVLMPGKFQGLAPLLDSLNGRVFLLDHYHNELRGRYSGVGQNFEDDTYNALVSELPRLRRYKRICMIQSEAKEPYERFTGLQRFARENGFECKYMNGFNGKHITMADLFIIANDTDLVKVLKQAARQNMEPGREFGIISYNDTTLKEILAGGIATLSTDFRKMGKTMASLLKRKEIVNIDNDWNLTIRKSL</sequence>
<keyword evidence="2" id="KW-0238">DNA-binding</keyword>
<evidence type="ECO:0000256" key="3">
    <source>
        <dbReference type="ARBA" id="ARBA00023163"/>
    </source>
</evidence>
<organism evidence="6 8">
    <name type="scientific">Leyella lascolaii</name>
    <dbReference type="NCBI Taxonomy" id="1776379"/>
    <lineage>
        <taxon>Bacteria</taxon>
        <taxon>Pseudomonadati</taxon>
        <taxon>Bacteroidota</taxon>
        <taxon>Bacteroidia</taxon>
        <taxon>Bacteroidales</taxon>
        <taxon>Prevotellaceae</taxon>
        <taxon>Leyella</taxon>
    </lineage>
</organism>
<dbReference type="AlphaFoldDB" id="A0AAW7JKY5"/>
<evidence type="ECO:0000256" key="2">
    <source>
        <dbReference type="ARBA" id="ARBA00023125"/>
    </source>
</evidence>
<accession>A0AAW7JKY5</accession>